<dbReference type="SMART" id="SM00388">
    <property type="entry name" value="HisKA"/>
    <property type="match status" value="1"/>
</dbReference>
<organism evidence="10">
    <name type="scientific">hydrocarbon metagenome</name>
    <dbReference type="NCBI Taxonomy" id="938273"/>
    <lineage>
        <taxon>unclassified sequences</taxon>
        <taxon>metagenomes</taxon>
        <taxon>ecological metagenomes</taxon>
    </lineage>
</organism>
<dbReference type="SMART" id="SM00091">
    <property type="entry name" value="PAS"/>
    <property type="match status" value="2"/>
</dbReference>
<dbReference type="Pfam" id="PF00989">
    <property type="entry name" value="PAS"/>
    <property type="match status" value="1"/>
</dbReference>
<protein>
    <recommendedName>
        <fullName evidence="2">histidine kinase</fullName>
        <ecNumber evidence="2">2.7.13.3</ecNumber>
    </recommendedName>
</protein>
<dbReference type="PANTHER" id="PTHR43047">
    <property type="entry name" value="TWO-COMPONENT HISTIDINE PROTEIN KINASE"/>
    <property type="match status" value="1"/>
</dbReference>
<evidence type="ECO:0000256" key="4">
    <source>
        <dbReference type="ARBA" id="ARBA00022679"/>
    </source>
</evidence>
<reference evidence="10" key="1">
    <citation type="journal article" date="2015" name="Proc. Natl. Acad. Sci. U.S.A.">
        <title>Networks of energetic and metabolic interactions define dynamics in microbial communities.</title>
        <authorList>
            <person name="Embree M."/>
            <person name="Liu J.K."/>
            <person name="Al-Bassam M.M."/>
            <person name="Zengler K."/>
        </authorList>
    </citation>
    <scope>NUCLEOTIDE SEQUENCE</scope>
</reference>
<evidence type="ECO:0000256" key="5">
    <source>
        <dbReference type="ARBA" id="ARBA00022777"/>
    </source>
</evidence>
<comment type="catalytic activity">
    <reaction evidence="1">
        <text>ATP + protein L-histidine = ADP + protein N-phospho-L-histidine.</text>
        <dbReference type="EC" id="2.7.13.3"/>
    </reaction>
</comment>
<proteinExistence type="predicted"/>
<dbReference type="Pfam" id="PF08448">
    <property type="entry name" value="PAS_4"/>
    <property type="match status" value="1"/>
</dbReference>
<dbReference type="PROSITE" id="PS50112">
    <property type="entry name" value="PAS"/>
    <property type="match status" value="2"/>
</dbReference>
<gene>
    <name evidence="10" type="ORF">ASZ90_001964</name>
</gene>
<name>A0A0W8G531_9ZZZZ</name>
<dbReference type="Gene3D" id="3.30.565.10">
    <property type="entry name" value="Histidine kinase-like ATPase, C-terminal domain"/>
    <property type="match status" value="1"/>
</dbReference>
<dbReference type="AlphaFoldDB" id="A0A0W8G531"/>
<dbReference type="InterPro" id="IPR013767">
    <property type="entry name" value="PAS_fold"/>
</dbReference>
<accession>A0A0W8G531</accession>
<dbReference type="PROSITE" id="PS50113">
    <property type="entry name" value="PAC"/>
    <property type="match status" value="2"/>
</dbReference>
<keyword evidence="6" id="KW-0175">Coiled coil</keyword>
<comment type="caution">
    <text evidence="10">The sequence shown here is derived from an EMBL/GenBank/DDBJ whole genome shotgun (WGS) entry which is preliminary data.</text>
</comment>
<dbReference type="Gene3D" id="3.30.450.20">
    <property type="entry name" value="PAS domain"/>
    <property type="match status" value="2"/>
</dbReference>
<evidence type="ECO:0000256" key="3">
    <source>
        <dbReference type="ARBA" id="ARBA00022553"/>
    </source>
</evidence>
<dbReference type="CDD" id="cd00082">
    <property type="entry name" value="HisKA"/>
    <property type="match status" value="1"/>
</dbReference>
<dbReference type="InterPro" id="IPR004358">
    <property type="entry name" value="Sig_transdc_His_kin-like_C"/>
</dbReference>
<dbReference type="PRINTS" id="PR00344">
    <property type="entry name" value="BCTRLSENSOR"/>
</dbReference>
<dbReference type="SUPFAM" id="SSF47384">
    <property type="entry name" value="Homodimeric domain of signal transducing histidine kinase"/>
    <property type="match status" value="1"/>
</dbReference>
<dbReference type="InterPro" id="IPR000014">
    <property type="entry name" value="PAS"/>
</dbReference>
<dbReference type="InterPro" id="IPR003661">
    <property type="entry name" value="HisK_dim/P_dom"/>
</dbReference>
<feature type="domain" description="PAC" evidence="9">
    <location>
        <begin position="107"/>
        <end position="161"/>
    </location>
</feature>
<dbReference type="InterPro" id="IPR003594">
    <property type="entry name" value="HATPase_dom"/>
</dbReference>
<evidence type="ECO:0000313" key="10">
    <source>
        <dbReference type="EMBL" id="KUG28169.1"/>
    </source>
</evidence>
<keyword evidence="5" id="KW-0418">Kinase</keyword>
<feature type="coiled-coil region" evidence="6">
    <location>
        <begin position="145"/>
        <end position="172"/>
    </location>
</feature>
<evidence type="ECO:0000259" key="7">
    <source>
        <dbReference type="PROSITE" id="PS50109"/>
    </source>
</evidence>
<dbReference type="EC" id="2.7.13.3" evidence="2"/>
<dbReference type="NCBIfam" id="TIGR00229">
    <property type="entry name" value="sensory_box"/>
    <property type="match status" value="2"/>
</dbReference>
<feature type="domain" description="PAS" evidence="8">
    <location>
        <begin position="40"/>
        <end position="95"/>
    </location>
</feature>
<evidence type="ECO:0000256" key="1">
    <source>
        <dbReference type="ARBA" id="ARBA00000085"/>
    </source>
</evidence>
<dbReference type="InterPro" id="IPR036097">
    <property type="entry name" value="HisK_dim/P_sf"/>
</dbReference>
<dbReference type="Gene3D" id="1.10.287.130">
    <property type="match status" value="1"/>
</dbReference>
<dbReference type="PROSITE" id="PS50109">
    <property type="entry name" value="HIS_KIN"/>
    <property type="match status" value="1"/>
</dbReference>
<dbReference type="Pfam" id="PF02518">
    <property type="entry name" value="HATPase_c"/>
    <property type="match status" value="1"/>
</dbReference>
<dbReference type="SUPFAM" id="SSF55785">
    <property type="entry name" value="PYP-like sensor domain (PAS domain)"/>
    <property type="match status" value="2"/>
</dbReference>
<dbReference type="GO" id="GO:0006355">
    <property type="term" value="P:regulation of DNA-templated transcription"/>
    <property type="evidence" value="ECO:0007669"/>
    <property type="project" value="InterPro"/>
</dbReference>
<dbReference type="SMART" id="SM00086">
    <property type="entry name" value="PAC"/>
    <property type="match status" value="2"/>
</dbReference>
<sequence>MKPPADSTPDWNASREKLIGLGEGSLSKSYYPELTERLAELERFRELLDQSNDAIFLVDADSGRILDTAGSAPALLGRDKGRIIGATFYDFLRPKAASRVAGVLSTQGTDAPLVTELASPDGATVPVEMTIRVANGPTRREAVVVARDISERKKAERALRRAEDRYRSIVENAVEGFFTTTPAGRFTSANPAMAALLGYGTPERLMAGVTDIRSQIYADSGDRDRLMQLLKTRGGATNFPSRFRHKSGRIIWVSLNVRVVRDPSGLPLFLEGSCEDITARKLAEEALRDAHVLLEKRVEERTRELNQANERLMREVQERRRAEEAAEAANRTKSDFLSMVSHEIRTPLTSILGFSKIIQKKLEQIFSGLALPDPRLQKAATQVSGNLGIIISEGERLTTLINDVLDLAKLESGRMAFTMETIDPAELVTRVMASTSVLLEGKDVRMVRCLDDGLPAITGDRDRIIQVLVNLISNAVKFTDKGTVRLSAACQDGFLRLSVADTGIGIAKKDFGKIFEKFNQVHGGITDRPKGTGLGLPICKHIVESHGGRIWFESTPGKGSTFTFTLPLPQPMSG</sequence>
<dbReference type="CDD" id="cd16922">
    <property type="entry name" value="HATPase_EvgS-ArcB-TorS-like"/>
    <property type="match status" value="1"/>
</dbReference>
<feature type="domain" description="PAS" evidence="8">
    <location>
        <begin position="162"/>
        <end position="203"/>
    </location>
</feature>
<evidence type="ECO:0000259" key="9">
    <source>
        <dbReference type="PROSITE" id="PS50113"/>
    </source>
</evidence>
<evidence type="ECO:0000256" key="6">
    <source>
        <dbReference type="SAM" id="Coils"/>
    </source>
</evidence>
<dbReference type="InterPro" id="IPR036890">
    <property type="entry name" value="HATPase_C_sf"/>
</dbReference>
<dbReference type="InterPro" id="IPR035965">
    <property type="entry name" value="PAS-like_dom_sf"/>
</dbReference>
<dbReference type="EMBL" id="LNQE01000254">
    <property type="protein sequence ID" value="KUG28169.1"/>
    <property type="molecule type" value="Genomic_DNA"/>
</dbReference>
<dbReference type="InterPro" id="IPR005467">
    <property type="entry name" value="His_kinase_dom"/>
</dbReference>
<evidence type="ECO:0000256" key="2">
    <source>
        <dbReference type="ARBA" id="ARBA00012438"/>
    </source>
</evidence>
<keyword evidence="4" id="KW-0808">Transferase</keyword>
<dbReference type="SMART" id="SM00387">
    <property type="entry name" value="HATPase_c"/>
    <property type="match status" value="1"/>
</dbReference>
<evidence type="ECO:0000259" key="8">
    <source>
        <dbReference type="PROSITE" id="PS50112"/>
    </source>
</evidence>
<dbReference type="InterPro" id="IPR001610">
    <property type="entry name" value="PAC"/>
</dbReference>
<feature type="coiled-coil region" evidence="6">
    <location>
        <begin position="291"/>
        <end position="332"/>
    </location>
</feature>
<dbReference type="InterPro" id="IPR000700">
    <property type="entry name" value="PAS-assoc_C"/>
</dbReference>
<keyword evidence="3" id="KW-0597">Phosphoprotein</keyword>
<feature type="domain" description="PAC" evidence="9">
    <location>
        <begin position="237"/>
        <end position="289"/>
    </location>
</feature>
<dbReference type="SUPFAM" id="SSF55874">
    <property type="entry name" value="ATPase domain of HSP90 chaperone/DNA topoisomerase II/histidine kinase"/>
    <property type="match status" value="1"/>
</dbReference>
<dbReference type="InterPro" id="IPR013656">
    <property type="entry name" value="PAS_4"/>
</dbReference>
<dbReference type="FunFam" id="3.30.565.10:FF:000010">
    <property type="entry name" value="Sensor histidine kinase RcsC"/>
    <property type="match status" value="1"/>
</dbReference>
<dbReference type="CDD" id="cd00130">
    <property type="entry name" value="PAS"/>
    <property type="match status" value="2"/>
</dbReference>
<dbReference type="Pfam" id="PF00512">
    <property type="entry name" value="HisKA"/>
    <property type="match status" value="1"/>
</dbReference>
<feature type="domain" description="Histidine kinase" evidence="7">
    <location>
        <begin position="339"/>
        <end position="570"/>
    </location>
</feature>
<dbReference type="GO" id="GO:0000155">
    <property type="term" value="F:phosphorelay sensor kinase activity"/>
    <property type="evidence" value="ECO:0007669"/>
    <property type="project" value="InterPro"/>
</dbReference>